<dbReference type="PROSITE" id="PS00086">
    <property type="entry name" value="CYTOCHROME_P450"/>
    <property type="match status" value="1"/>
</dbReference>
<gene>
    <name evidence="6" type="ORF">INT48_003037</name>
</gene>
<evidence type="ECO:0000313" key="6">
    <source>
        <dbReference type="EMBL" id="KAG2230874.1"/>
    </source>
</evidence>
<evidence type="ECO:0000256" key="1">
    <source>
        <dbReference type="ARBA" id="ARBA00022723"/>
    </source>
</evidence>
<evidence type="ECO:0000313" key="7">
    <source>
        <dbReference type="Proteomes" id="UP000613177"/>
    </source>
</evidence>
<name>A0A8H7VXK7_9FUNG</name>
<evidence type="ECO:0008006" key="8">
    <source>
        <dbReference type="Google" id="ProtNLM"/>
    </source>
</evidence>
<proteinExistence type="inferred from homology"/>
<dbReference type="InterPro" id="IPR017972">
    <property type="entry name" value="Cyt_P450_CS"/>
</dbReference>
<dbReference type="GO" id="GO:0020037">
    <property type="term" value="F:heme binding"/>
    <property type="evidence" value="ECO:0007669"/>
    <property type="project" value="InterPro"/>
</dbReference>
<dbReference type="EMBL" id="JAEPRE010000179">
    <property type="protein sequence ID" value="KAG2230874.1"/>
    <property type="molecule type" value="Genomic_DNA"/>
</dbReference>
<dbReference type="GO" id="GO:0005506">
    <property type="term" value="F:iron ion binding"/>
    <property type="evidence" value="ECO:0007669"/>
    <property type="project" value="InterPro"/>
</dbReference>
<dbReference type="Proteomes" id="UP000613177">
    <property type="component" value="Unassembled WGS sequence"/>
</dbReference>
<keyword evidence="3 4" id="KW-0408">Iron</keyword>
<dbReference type="PRINTS" id="PR00463">
    <property type="entry name" value="EP450I"/>
</dbReference>
<dbReference type="InterPro" id="IPR036396">
    <property type="entry name" value="Cyt_P450_sf"/>
</dbReference>
<dbReference type="PANTHER" id="PTHR46300">
    <property type="entry name" value="P450, PUTATIVE (EUROFUNG)-RELATED-RELATED"/>
    <property type="match status" value="1"/>
</dbReference>
<keyword evidence="4 5" id="KW-0349">Heme</keyword>
<keyword evidence="1 4" id="KW-0479">Metal-binding</keyword>
<evidence type="ECO:0000256" key="5">
    <source>
        <dbReference type="RuleBase" id="RU000461"/>
    </source>
</evidence>
<keyword evidence="5" id="KW-0503">Monooxygenase</keyword>
<comment type="caution">
    <text evidence="6">The sequence shown here is derived from an EMBL/GenBank/DDBJ whole genome shotgun (WGS) entry which is preliminary data.</text>
</comment>
<keyword evidence="2 5" id="KW-0560">Oxidoreductase</keyword>
<protein>
    <recommendedName>
        <fullName evidence="8">Cytochrome P450</fullName>
    </recommendedName>
</protein>
<dbReference type="PANTHER" id="PTHR46300:SF11">
    <property type="entry name" value="OXIDOREDUCTASE, PUTATIVE-RELATED"/>
    <property type="match status" value="1"/>
</dbReference>
<dbReference type="Pfam" id="PF00067">
    <property type="entry name" value="p450"/>
    <property type="match status" value="1"/>
</dbReference>
<feature type="binding site" description="axial binding residue" evidence="4">
    <location>
        <position position="452"/>
    </location>
    <ligand>
        <name>heme</name>
        <dbReference type="ChEBI" id="CHEBI:30413"/>
    </ligand>
    <ligandPart>
        <name>Fe</name>
        <dbReference type="ChEBI" id="CHEBI:18248"/>
    </ligandPart>
</feature>
<organism evidence="6 7">
    <name type="scientific">Thamnidium elegans</name>
    <dbReference type="NCBI Taxonomy" id="101142"/>
    <lineage>
        <taxon>Eukaryota</taxon>
        <taxon>Fungi</taxon>
        <taxon>Fungi incertae sedis</taxon>
        <taxon>Mucoromycota</taxon>
        <taxon>Mucoromycotina</taxon>
        <taxon>Mucoromycetes</taxon>
        <taxon>Mucorales</taxon>
        <taxon>Mucorineae</taxon>
        <taxon>Mucoraceae</taxon>
        <taxon>Thamnidium</taxon>
    </lineage>
</organism>
<dbReference type="AlphaFoldDB" id="A0A8H7VXK7"/>
<evidence type="ECO:0000256" key="2">
    <source>
        <dbReference type="ARBA" id="ARBA00023002"/>
    </source>
</evidence>
<keyword evidence="7" id="KW-1185">Reference proteome</keyword>
<reference evidence="6" key="1">
    <citation type="submission" date="2021-01" db="EMBL/GenBank/DDBJ databases">
        <title>Metabolic potential, ecology and presence of endohyphal bacteria is reflected in genomic diversity of Mucoromycotina.</title>
        <authorList>
            <person name="Muszewska A."/>
            <person name="Okrasinska A."/>
            <person name="Steczkiewicz K."/>
            <person name="Drgas O."/>
            <person name="Orlowska M."/>
            <person name="Perlinska-Lenart U."/>
            <person name="Aleksandrzak-Piekarczyk T."/>
            <person name="Szatraj K."/>
            <person name="Zielenkiewicz U."/>
            <person name="Pilsyk S."/>
            <person name="Malc E."/>
            <person name="Mieczkowski P."/>
            <person name="Kruszewska J.S."/>
            <person name="Biernat P."/>
            <person name="Pawlowska J."/>
        </authorList>
    </citation>
    <scope>NUCLEOTIDE SEQUENCE</scope>
    <source>
        <strain evidence="6">WA0000018081</strain>
    </source>
</reference>
<dbReference type="SUPFAM" id="SSF48264">
    <property type="entry name" value="Cytochrome P450"/>
    <property type="match status" value="1"/>
</dbReference>
<dbReference type="InterPro" id="IPR001128">
    <property type="entry name" value="Cyt_P450"/>
</dbReference>
<dbReference type="Gene3D" id="1.10.630.10">
    <property type="entry name" value="Cytochrome P450"/>
    <property type="match status" value="1"/>
</dbReference>
<dbReference type="PRINTS" id="PR00385">
    <property type="entry name" value="P450"/>
</dbReference>
<comment type="cofactor">
    <cofactor evidence="4">
        <name>heme</name>
        <dbReference type="ChEBI" id="CHEBI:30413"/>
    </cofactor>
</comment>
<dbReference type="InterPro" id="IPR002401">
    <property type="entry name" value="Cyt_P450_E_grp-I"/>
</dbReference>
<evidence type="ECO:0000256" key="4">
    <source>
        <dbReference type="PIRSR" id="PIRSR602401-1"/>
    </source>
</evidence>
<dbReference type="GO" id="GO:0004497">
    <property type="term" value="F:monooxygenase activity"/>
    <property type="evidence" value="ECO:0007669"/>
    <property type="project" value="UniProtKB-KW"/>
</dbReference>
<evidence type="ECO:0000256" key="3">
    <source>
        <dbReference type="ARBA" id="ARBA00023004"/>
    </source>
</evidence>
<dbReference type="InterPro" id="IPR050364">
    <property type="entry name" value="Cytochrome_P450_fung"/>
</dbReference>
<dbReference type="GO" id="GO:0016705">
    <property type="term" value="F:oxidoreductase activity, acting on paired donors, with incorporation or reduction of molecular oxygen"/>
    <property type="evidence" value="ECO:0007669"/>
    <property type="project" value="InterPro"/>
</dbReference>
<comment type="similarity">
    <text evidence="5">Belongs to the cytochrome P450 family.</text>
</comment>
<sequence length="519" mass="58533">MEYYTEFLKKVEKHERLIPILSAVAATTVTAYYVKRIISSSKKISNNGAEEIPVPDGAMYYLGHIPQMGSVPAHKITEWHKELGPILKVKMGVQDWVFISDPMIAQEIMATQGAITSGRPYLTFGNGISGKGGRGIVFADYNKNWKNARTAVLSILAPKSVAGFDKILQQEAENSINQLVEQTKLHGEVYPLSFIRLSSINIILATAFGLPGVSSPEDPFYKELVNMIETGIKFTSVVGDFSAYFPVLSFLDVIFRKERKMTDFVENVSHPMFRRMIKQALAGDQDSLVKKMHLIMEEYEIDERNLVVIMSEVLVAGSDTVAISASWTYAILCHYPEVQKKLADEVDAFINKYKRIPTFEDRLELPYYISVQKECLRYRPPVYFGVPRKASADGTVIVTNIHTLHNDSKTFYDADKFIPDRFIKDTRSMYASSNGNVQNRDQFVFGWGRRICPGIALAENELFNSITRVMARCRIEPALSENGDKIYPNLVDVNDGGSTVSPLPFKVRFVEREDRVILA</sequence>
<accession>A0A8H7VXK7</accession>